<dbReference type="Proteomes" id="UP000017836">
    <property type="component" value="Unassembled WGS sequence"/>
</dbReference>
<evidence type="ECO:0000313" key="2">
    <source>
        <dbReference type="Proteomes" id="UP000017836"/>
    </source>
</evidence>
<gene>
    <name evidence="1" type="ORF">AMTR_s00133p00111400</name>
</gene>
<dbReference type="AlphaFoldDB" id="W1P9T3"/>
<keyword evidence="2" id="KW-1185">Reference proteome</keyword>
<dbReference type="Gramene" id="ERN04454">
    <property type="protein sequence ID" value="ERN04454"/>
    <property type="gene ID" value="AMTR_s00133p00111400"/>
</dbReference>
<dbReference type="EMBL" id="KI394265">
    <property type="protein sequence ID" value="ERN04454.1"/>
    <property type="molecule type" value="Genomic_DNA"/>
</dbReference>
<proteinExistence type="predicted"/>
<evidence type="ECO:0000313" key="1">
    <source>
        <dbReference type="EMBL" id="ERN04454.1"/>
    </source>
</evidence>
<accession>W1P9T3</accession>
<organism evidence="1 2">
    <name type="scientific">Amborella trichopoda</name>
    <dbReference type="NCBI Taxonomy" id="13333"/>
    <lineage>
        <taxon>Eukaryota</taxon>
        <taxon>Viridiplantae</taxon>
        <taxon>Streptophyta</taxon>
        <taxon>Embryophyta</taxon>
        <taxon>Tracheophyta</taxon>
        <taxon>Spermatophyta</taxon>
        <taxon>Magnoliopsida</taxon>
        <taxon>Amborellales</taxon>
        <taxon>Amborellaceae</taxon>
        <taxon>Amborella</taxon>
    </lineage>
</organism>
<dbReference type="HOGENOM" id="CLU_2200510_0_0_1"/>
<name>W1P9T3_AMBTC</name>
<sequence length="108" mass="12282">MQLTFFHIFFPHNHQSDQFNRQFNRQSDVAPKGVLPERLSSLSNRPIQLPDRCGSKKCIVGASHCIAGARVLITGVNYPTVGPLWLQKVYCRSEFLHCQSDCPHCRSI</sequence>
<protein>
    <submittedName>
        <fullName evidence="1">Uncharacterized protein</fullName>
    </submittedName>
</protein>
<reference evidence="2" key="1">
    <citation type="journal article" date="2013" name="Science">
        <title>The Amborella genome and the evolution of flowering plants.</title>
        <authorList>
            <consortium name="Amborella Genome Project"/>
        </authorList>
    </citation>
    <scope>NUCLEOTIDE SEQUENCE [LARGE SCALE GENOMIC DNA]</scope>
</reference>